<keyword evidence="5" id="KW-1185">Reference proteome</keyword>
<accession>A0ABP4E2Q7</accession>
<dbReference type="Proteomes" id="UP001499987">
    <property type="component" value="Unassembled WGS sequence"/>
</dbReference>
<evidence type="ECO:0000313" key="5">
    <source>
        <dbReference type="Proteomes" id="UP001499987"/>
    </source>
</evidence>
<feature type="domain" description="HPP transmembrane region" evidence="3">
    <location>
        <begin position="34"/>
        <end position="178"/>
    </location>
</feature>
<evidence type="ECO:0000259" key="3">
    <source>
        <dbReference type="Pfam" id="PF04982"/>
    </source>
</evidence>
<evidence type="ECO:0000256" key="2">
    <source>
        <dbReference type="SAM" id="Phobius"/>
    </source>
</evidence>
<dbReference type="EMBL" id="BAAALD010000031">
    <property type="protein sequence ID" value="GAA1088452.1"/>
    <property type="molecule type" value="Genomic_DNA"/>
</dbReference>
<feature type="transmembrane region" description="Helical" evidence="2">
    <location>
        <begin position="99"/>
        <end position="118"/>
    </location>
</feature>
<proteinExistence type="predicted"/>
<dbReference type="RefSeq" id="WP_344624562.1">
    <property type="nucleotide sequence ID" value="NZ_BAAALD010000031.1"/>
</dbReference>
<keyword evidence="2" id="KW-0812">Transmembrane</keyword>
<feature type="transmembrane region" description="Helical" evidence="2">
    <location>
        <begin position="35"/>
        <end position="53"/>
    </location>
</feature>
<comment type="caution">
    <text evidence="4">The sequence shown here is derived from an EMBL/GenBank/DDBJ whole genome shotgun (WGS) entry which is preliminary data.</text>
</comment>
<feature type="region of interest" description="Disordered" evidence="1">
    <location>
        <begin position="1"/>
        <end position="22"/>
    </location>
</feature>
<dbReference type="PANTHER" id="PTHR33741:SF5">
    <property type="entry name" value="TRANSMEMBRANE PROTEIN DDB_G0269096-RELATED"/>
    <property type="match status" value="1"/>
</dbReference>
<keyword evidence="2" id="KW-0472">Membrane</keyword>
<name>A0ABP4E2Q7_9ACTN</name>
<protein>
    <submittedName>
        <fullName evidence="4">HPP family protein</fullName>
    </submittedName>
</protein>
<feature type="transmembrane region" description="Helical" evidence="2">
    <location>
        <begin position="150"/>
        <end position="168"/>
    </location>
</feature>
<dbReference type="InterPro" id="IPR007065">
    <property type="entry name" value="HPP"/>
</dbReference>
<gene>
    <name evidence="4" type="ORF">GCM10009663_35080</name>
</gene>
<organism evidence="4 5">
    <name type="scientific">Kitasatospora arboriphila</name>
    <dbReference type="NCBI Taxonomy" id="258052"/>
    <lineage>
        <taxon>Bacteria</taxon>
        <taxon>Bacillati</taxon>
        <taxon>Actinomycetota</taxon>
        <taxon>Actinomycetes</taxon>
        <taxon>Kitasatosporales</taxon>
        <taxon>Streptomycetaceae</taxon>
        <taxon>Kitasatospora</taxon>
    </lineage>
</organism>
<dbReference type="InterPro" id="IPR058581">
    <property type="entry name" value="TM_HPP"/>
</dbReference>
<sequence>MTNQTANRPASAPASAAGSGGGLGGRAPAFAGTRATVAGTLATIVSLLVLAVIGKATDSLLLIAPLAATAMIICASPALPPAQPRNVLLGQMGSAVIGYAAAAVAGHSLWTASVAAGLSVALMGVLRAVHAPAAATAVLVVVQHPAPARFLLLLAAGSVLLILVGLLASRIGAIGKYPTYWW</sequence>
<dbReference type="PANTHER" id="PTHR33741">
    <property type="entry name" value="TRANSMEMBRANE PROTEIN DDB_G0269096-RELATED"/>
    <property type="match status" value="1"/>
</dbReference>
<evidence type="ECO:0000313" key="4">
    <source>
        <dbReference type="EMBL" id="GAA1088452.1"/>
    </source>
</evidence>
<dbReference type="Pfam" id="PF04982">
    <property type="entry name" value="TM_HPP"/>
    <property type="match status" value="1"/>
</dbReference>
<keyword evidence="2" id="KW-1133">Transmembrane helix</keyword>
<evidence type="ECO:0000256" key="1">
    <source>
        <dbReference type="SAM" id="MobiDB-lite"/>
    </source>
</evidence>
<feature type="transmembrane region" description="Helical" evidence="2">
    <location>
        <begin position="60"/>
        <end position="79"/>
    </location>
</feature>
<feature type="transmembrane region" description="Helical" evidence="2">
    <location>
        <begin position="125"/>
        <end position="144"/>
    </location>
</feature>
<reference evidence="5" key="1">
    <citation type="journal article" date="2019" name="Int. J. Syst. Evol. Microbiol.">
        <title>The Global Catalogue of Microorganisms (GCM) 10K type strain sequencing project: providing services to taxonomists for standard genome sequencing and annotation.</title>
        <authorList>
            <consortium name="The Broad Institute Genomics Platform"/>
            <consortium name="The Broad Institute Genome Sequencing Center for Infectious Disease"/>
            <person name="Wu L."/>
            <person name="Ma J."/>
        </authorList>
    </citation>
    <scope>NUCLEOTIDE SEQUENCE [LARGE SCALE GENOMIC DNA]</scope>
    <source>
        <strain evidence="5">JCM 13002</strain>
    </source>
</reference>